<name>A0A101EQ06_9THEM</name>
<dbReference type="AlphaFoldDB" id="A0A101EQ06"/>
<protein>
    <submittedName>
        <fullName evidence="1">Uncharacterized protein</fullName>
    </submittedName>
</protein>
<dbReference type="OMA" id="GVELWDF"/>
<dbReference type="RefSeq" id="WP_011943927.1">
    <property type="nucleotide sequence ID" value="NZ_DAITJQ010000001.1"/>
</dbReference>
<dbReference type="Proteomes" id="UP000058636">
    <property type="component" value="Unassembled WGS sequence"/>
</dbReference>
<comment type="caution">
    <text evidence="1">The sequence shown here is derived from an EMBL/GenBank/DDBJ whole genome shotgun (WGS) entry which is preliminary data.</text>
</comment>
<proteinExistence type="predicted"/>
<sequence length="125" mass="14195">MKKIILALLVIVSVQMMGDVFVSFSYDFSERETVSSVGMDTGEFTAGVELWGFSSICFFVGAVRNLDLGDFMFTLETRVGFSLKPYLAVVNFFWKKHEGVKWGFGYSITLKDSSIRFPLFVRLGW</sequence>
<dbReference type="EMBL" id="LGFG01000095">
    <property type="protein sequence ID" value="KUK22769.1"/>
    <property type="molecule type" value="Genomic_DNA"/>
</dbReference>
<accession>A0A101EQ06</accession>
<evidence type="ECO:0000313" key="2">
    <source>
        <dbReference type="Proteomes" id="UP000058636"/>
    </source>
</evidence>
<evidence type="ECO:0000313" key="1">
    <source>
        <dbReference type="EMBL" id="KUK22769.1"/>
    </source>
</evidence>
<reference evidence="1 2" key="1">
    <citation type="journal article" date="2015" name="MBio">
        <title>Genome-Resolved Metagenomic Analysis Reveals Roles for Candidate Phyla and Other Microbial Community Members in Biogeochemical Transformations in Oil Reservoirs.</title>
        <authorList>
            <person name="Hu P."/>
            <person name="Tom L."/>
            <person name="Singh A."/>
            <person name="Thomas B.C."/>
            <person name="Baker B.J."/>
            <person name="Piceno Y.M."/>
            <person name="Andersen G.L."/>
            <person name="Banfield J.F."/>
        </authorList>
    </citation>
    <scope>NUCLEOTIDE SEQUENCE [LARGE SCALE GENOMIC DNA]</scope>
    <source>
        <strain evidence="1">46_26</strain>
    </source>
</reference>
<organism evidence="1 2">
    <name type="scientific">Thermotoga petrophila</name>
    <dbReference type="NCBI Taxonomy" id="93929"/>
    <lineage>
        <taxon>Bacteria</taxon>
        <taxon>Thermotogati</taxon>
        <taxon>Thermotogota</taxon>
        <taxon>Thermotogae</taxon>
        <taxon>Thermotogales</taxon>
        <taxon>Thermotogaceae</taxon>
        <taxon>Thermotoga</taxon>
    </lineage>
</organism>
<gene>
    <name evidence="1" type="ORF">XD57_1132</name>
</gene>
<dbReference type="PATRIC" id="fig|93930.3.peg.143"/>